<keyword evidence="3" id="KW-0949">S-adenosyl-L-methionine</keyword>
<organism evidence="5 6">
    <name type="scientific">Actinacidiphila rubida</name>
    <dbReference type="NCBI Taxonomy" id="310780"/>
    <lineage>
        <taxon>Bacteria</taxon>
        <taxon>Bacillati</taxon>
        <taxon>Actinomycetota</taxon>
        <taxon>Actinomycetes</taxon>
        <taxon>Kitasatosporales</taxon>
        <taxon>Streptomycetaceae</taxon>
        <taxon>Actinacidiphila</taxon>
    </lineage>
</organism>
<dbReference type="STRING" id="310780.SAMN05216267_10218"/>
<evidence type="ECO:0000313" key="6">
    <source>
        <dbReference type="Proteomes" id="UP000181951"/>
    </source>
</evidence>
<protein>
    <submittedName>
        <fullName evidence="5">Methyltransferase domain-containing protein</fullName>
    </submittedName>
</protein>
<evidence type="ECO:0000256" key="2">
    <source>
        <dbReference type="ARBA" id="ARBA00022679"/>
    </source>
</evidence>
<dbReference type="GO" id="GO:0008168">
    <property type="term" value="F:methyltransferase activity"/>
    <property type="evidence" value="ECO:0007669"/>
    <property type="project" value="UniProtKB-KW"/>
</dbReference>
<dbReference type="PANTHER" id="PTHR43464">
    <property type="entry name" value="METHYLTRANSFERASE"/>
    <property type="match status" value="1"/>
</dbReference>
<reference evidence="5 6" key="1">
    <citation type="submission" date="2016-10" db="EMBL/GenBank/DDBJ databases">
        <authorList>
            <person name="de Groot N.N."/>
        </authorList>
    </citation>
    <scope>NUCLEOTIDE SEQUENCE [LARGE SCALE GENOMIC DNA]</scope>
    <source>
        <strain evidence="5 6">CGMCC 4.2026</strain>
    </source>
</reference>
<evidence type="ECO:0000256" key="3">
    <source>
        <dbReference type="ARBA" id="ARBA00022691"/>
    </source>
</evidence>
<dbReference type="InterPro" id="IPR041698">
    <property type="entry name" value="Methyltransf_25"/>
</dbReference>
<dbReference type="SUPFAM" id="SSF53335">
    <property type="entry name" value="S-adenosyl-L-methionine-dependent methyltransferases"/>
    <property type="match status" value="1"/>
</dbReference>
<dbReference type="Gene3D" id="3.40.50.150">
    <property type="entry name" value="Vaccinia Virus protein VP39"/>
    <property type="match status" value="1"/>
</dbReference>
<name>A0A1H8N557_9ACTN</name>
<dbReference type="Proteomes" id="UP000181951">
    <property type="component" value="Unassembled WGS sequence"/>
</dbReference>
<accession>A0A1H8N557</accession>
<gene>
    <name evidence="5" type="ORF">SAMN05216267_10218</name>
</gene>
<keyword evidence="2 5" id="KW-0808">Transferase</keyword>
<dbReference type="GO" id="GO:0032259">
    <property type="term" value="P:methylation"/>
    <property type="evidence" value="ECO:0007669"/>
    <property type="project" value="UniProtKB-KW"/>
</dbReference>
<keyword evidence="1 5" id="KW-0489">Methyltransferase</keyword>
<dbReference type="PANTHER" id="PTHR43464:SF19">
    <property type="entry name" value="UBIQUINONE BIOSYNTHESIS O-METHYLTRANSFERASE, MITOCHONDRIAL"/>
    <property type="match status" value="1"/>
</dbReference>
<dbReference type="EMBL" id="FODD01000021">
    <property type="protein sequence ID" value="SEO24724.1"/>
    <property type="molecule type" value="Genomic_DNA"/>
</dbReference>
<proteinExistence type="predicted"/>
<dbReference type="Pfam" id="PF13649">
    <property type="entry name" value="Methyltransf_25"/>
    <property type="match status" value="1"/>
</dbReference>
<evidence type="ECO:0000313" key="5">
    <source>
        <dbReference type="EMBL" id="SEO24724.1"/>
    </source>
</evidence>
<feature type="domain" description="Methyltransferase" evidence="4">
    <location>
        <begin position="40"/>
        <end position="133"/>
    </location>
</feature>
<dbReference type="OrthoDB" id="7062303at2"/>
<sequence length="200" mass="21925">MVRRGYDAVSVRYDQAYEEADKYGDWLRELARRVPSGGAVLDLGCGSGVPARSLAAAGFRVTGADFSEVQIRRARERVPGAEFVHADITDPAFAPGPPGTFDAVVCLFALIHLPLAQQPPLLRRIAGWLRPGGWFLATTGQRAWTGVEEDWLGGGAPMWWSHADAATNRRWITEAGLTVVHEEFVPEGDSGHALFWARRD</sequence>
<keyword evidence="6" id="KW-1185">Reference proteome</keyword>
<dbReference type="CDD" id="cd02440">
    <property type="entry name" value="AdoMet_MTases"/>
    <property type="match status" value="1"/>
</dbReference>
<dbReference type="InterPro" id="IPR029063">
    <property type="entry name" value="SAM-dependent_MTases_sf"/>
</dbReference>
<evidence type="ECO:0000259" key="4">
    <source>
        <dbReference type="Pfam" id="PF13649"/>
    </source>
</evidence>
<dbReference type="AlphaFoldDB" id="A0A1H8N557"/>
<evidence type="ECO:0000256" key="1">
    <source>
        <dbReference type="ARBA" id="ARBA00022603"/>
    </source>
</evidence>